<accession>A0A0G0YX79</accession>
<proteinExistence type="predicted"/>
<feature type="domain" description="Polymerase beta nucleotidyltransferase" evidence="1">
    <location>
        <begin position="26"/>
        <end position="124"/>
    </location>
</feature>
<name>A0A0G0YX79_9BACT</name>
<dbReference type="Gene3D" id="3.30.460.10">
    <property type="entry name" value="Beta Polymerase, domain 2"/>
    <property type="match status" value="1"/>
</dbReference>
<dbReference type="CDD" id="cd05403">
    <property type="entry name" value="NT_KNTase_like"/>
    <property type="match status" value="1"/>
</dbReference>
<dbReference type="AlphaFoldDB" id="A0A0G0YX79"/>
<gene>
    <name evidence="2" type="ORF">UV05_C0059G0003</name>
</gene>
<protein>
    <submittedName>
        <fullName evidence="2">Polymerase beta domain protein region protein</fullName>
    </submittedName>
</protein>
<dbReference type="Pfam" id="PF18765">
    <property type="entry name" value="Polbeta"/>
    <property type="match status" value="1"/>
</dbReference>
<dbReference type="PATRIC" id="fig|1618341.3.peg.748"/>
<sequence length="127" mass="14532">MGALIYCKSKDVGYNKNMVDPQLEIENIKNQLIAKYMPERIILFGSHAWGNPRPDSDIDLCVIKKGVETEGSNSRKLEINRMFDHRVATDVLVYSPYEVKRELWLGNPFIKKIIDNGRVLYDASASN</sequence>
<dbReference type="InterPro" id="IPR041633">
    <property type="entry name" value="Polbeta"/>
</dbReference>
<dbReference type="PANTHER" id="PTHR33933">
    <property type="entry name" value="NUCLEOTIDYLTRANSFERASE"/>
    <property type="match status" value="1"/>
</dbReference>
<dbReference type="InterPro" id="IPR052548">
    <property type="entry name" value="Type_VII_TA_antitoxin"/>
</dbReference>
<dbReference type="EMBL" id="LCCZ01000059">
    <property type="protein sequence ID" value="KKS41200.1"/>
    <property type="molecule type" value="Genomic_DNA"/>
</dbReference>
<evidence type="ECO:0000313" key="3">
    <source>
        <dbReference type="Proteomes" id="UP000034875"/>
    </source>
</evidence>
<organism evidence="2 3">
    <name type="scientific">candidate division CPR1 bacterium GW2011_GWA2_42_17</name>
    <dbReference type="NCBI Taxonomy" id="1618341"/>
    <lineage>
        <taxon>Bacteria</taxon>
        <taxon>candidate division CPR1</taxon>
    </lineage>
</organism>
<reference evidence="2 3" key="1">
    <citation type="journal article" date="2015" name="Nature">
        <title>rRNA introns, odd ribosomes, and small enigmatic genomes across a large radiation of phyla.</title>
        <authorList>
            <person name="Brown C.T."/>
            <person name="Hug L.A."/>
            <person name="Thomas B.C."/>
            <person name="Sharon I."/>
            <person name="Castelle C.J."/>
            <person name="Singh A."/>
            <person name="Wilkins M.J."/>
            <person name="Williams K.H."/>
            <person name="Banfield J.F."/>
        </authorList>
    </citation>
    <scope>NUCLEOTIDE SEQUENCE [LARGE SCALE GENOMIC DNA]</scope>
</reference>
<evidence type="ECO:0000313" key="2">
    <source>
        <dbReference type="EMBL" id="KKS41200.1"/>
    </source>
</evidence>
<dbReference type="PANTHER" id="PTHR33933:SF1">
    <property type="entry name" value="PROTEIN ADENYLYLTRANSFERASE MNTA-RELATED"/>
    <property type="match status" value="1"/>
</dbReference>
<comment type="caution">
    <text evidence="2">The sequence shown here is derived from an EMBL/GenBank/DDBJ whole genome shotgun (WGS) entry which is preliminary data.</text>
</comment>
<evidence type="ECO:0000259" key="1">
    <source>
        <dbReference type="Pfam" id="PF18765"/>
    </source>
</evidence>
<dbReference type="SUPFAM" id="SSF81301">
    <property type="entry name" value="Nucleotidyltransferase"/>
    <property type="match status" value="1"/>
</dbReference>
<dbReference type="Proteomes" id="UP000034875">
    <property type="component" value="Unassembled WGS sequence"/>
</dbReference>
<dbReference type="InterPro" id="IPR043519">
    <property type="entry name" value="NT_sf"/>
</dbReference>